<reference evidence="2" key="1">
    <citation type="journal article" date="2012" name="Nat. Genet.">
        <title>Whole-genome sequence of Schistosoma haematobium.</title>
        <authorList>
            <person name="Young N.D."/>
            <person name="Jex A.R."/>
            <person name="Li B."/>
            <person name="Liu S."/>
            <person name="Yang L."/>
            <person name="Xiong Z."/>
            <person name="Li Y."/>
            <person name="Cantacessi C."/>
            <person name="Hall R.S."/>
            <person name="Xu X."/>
            <person name="Chen F."/>
            <person name="Wu X."/>
            <person name="Zerlotini A."/>
            <person name="Oliveira G."/>
            <person name="Hofmann A."/>
            <person name="Zhang G."/>
            <person name="Fang X."/>
            <person name="Kang Y."/>
            <person name="Campbell B.E."/>
            <person name="Loukas A."/>
            <person name="Ranganathan S."/>
            <person name="Rollinson D."/>
            <person name="Rinaldi G."/>
            <person name="Brindley P.J."/>
            <person name="Yang H."/>
            <person name="Wang J."/>
            <person name="Wang J."/>
            <person name="Gasser R.B."/>
        </authorList>
    </citation>
    <scope>NUCLEOTIDE SEQUENCE [LARGE SCALE GENOMIC DNA]</scope>
</reference>
<evidence type="ECO:0000256" key="1">
    <source>
        <dbReference type="SAM" id="Phobius"/>
    </source>
</evidence>
<keyword evidence="1" id="KW-0472">Membrane</keyword>
<protein>
    <submittedName>
        <fullName evidence="2">Uncharacterized protein</fullName>
    </submittedName>
</protein>
<keyword evidence="1" id="KW-0812">Transmembrane</keyword>
<proteinExistence type="predicted"/>
<accession>A0A094ZP23</accession>
<dbReference type="EMBL" id="KL250723">
    <property type="protein sequence ID" value="KGB35867.1"/>
    <property type="molecule type" value="Genomic_DNA"/>
</dbReference>
<name>A0A094ZP23_SCHHA</name>
<dbReference type="AlphaFoldDB" id="A0A094ZP23"/>
<organism evidence="2">
    <name type="scientific">Schistosoma haematobium</name>
    <name type="common">Blood fluke</name>
    <dbReference type="NCBI Taxonomy" id="6185"/>
    <lineage>
        <taxon>Eukaryota</taxon>
        <taxon>Metazoa</taxon>
        <taxon>Spiralia</taxon>
        <taxon>Lophotrochozoa</taxon>
        <taxon>Platyhelminthes</taxon>
        <taxon>Trematoda</taxon>
        <taxon>Digenea</taxon>
        <taxon>Strigeidida</taxon>
        <taxon>Schistosomatoidea</taxon>
        <taxon>Schistosomatidae</taxon>
        <taxon>Schistosoma</taxon>
    </lineage>
</organism>
<feature type="transmembrane region" description="Helical" evidence="1">
    <location>
        <begin position="959"/>
        <end position="980"/>
    </location>
</feature>
<gene>
    <name evidence="2" type="ORF">MS3_04135</name>
</gene>
<sequence length="981" mass="114836">MLKSLRRKNHLPQTELDSCFMTINMNNLATNFLLSRVIGLYDVYIRNCKNESQVHFTFLFHKIQLNEAKCQFSEYSVLKPNQLWWTHDGQRLPPVSFNLNDYLRKFVVKQGFDLTAAAEGWNQMLVSSNTDLLWVQQLCLHPYQRLTVKQNGSSSSSSLLIGRRFIQLSPLFNGLIAFDEDDWCSRNTVLWDSDEESDKTNDTFVHLIHYSIKCEKIIYRKHYKFIVQLDLTNSGPVYQCLYFQLLNKNDPIKIINILQSRHVSLHPDESLCDDRAEFDSILWIPSLSKNLNDLFIPCPFVGGFQITSLSRVTSEKPVCEYQTFATLESDCVINEGIEWTFDDPKCNIFEVNSISHHNCYASWKKDGLTYTLLHQDRKDDGFSIFTMVFSDIPEPLNPSDYTYGQSKPLWIYPGLSSKYYQYSTLLLDSHRSHIDTIITKNWNDPRTYESPAYQLQIRRAFGICDDEPTSCTKGCDHDIRNRLFCYKSCPVDDKKCKSSQWDSCTFKQNYQGHWNFIESTSNKNYPPSESHKSKWVSLIFGENYLIFMGETNESYLCIREVREVIQDWFIIRSRKQANGCQPRDICLELFQSGIRRSLDLHNTNAMEFRLSQSKKYGSNVKTLCSFESQSFSLNNKAKESSTALILVRNIEPFQMSNPYSDPPVKCGLYQMRLVGTMNINADYLINKWKLTGIIPSDKIHHEQFQILNSNNKSQYIQSVNMHQLSTKMKYDYLGYRINRYKKSPSYNLVKNTDFMYTNPLIHSKITKTFISCHIELSDFNRTHGSTGEFGNRIWIHNDCLYQQIQSSFNTSHVCLSAYNIIPVGFNDKRQLILITYHIITKTYYCWIFKEIKQNNIQRYLVFLFDTPQCQYHRLPSGDIQINEEEAIAHISLTSATCINCAFKSDQNSKEYSHSKNLKRPNVLRIQTNQLKQQRQSQRALRQSIQFNLKNINWRNQIDLCTFQILICLSFMIYFVNTFIYL</sequence>
<evidence type="ECO:0000313" key="2">
    <source>
        <dbReference type="EMBL" id="KGB35867.1"/>
    </source>
</evidence>
<keyword evidence="1" id="KW-1133">Transmembrane helix</keyword>